<feature type="transmembrane region" description="Helical" evidence="1">
    <location>
        <begin position="50"/>
        <end position="80"/>
    </location>
</feature>
<dbReference type="GO" id="GO:0004175">
    <property type="term" value="F:endopeptidase activity"/>
    <property type="evidence" value="ECO:0007669"/>
    <property type="project" value="UniProtKB-ARBA"/>
</dbReference>
<organism evidence="3 4">
    <name type="scientific">Sphingomonas taxi</name>
    <dbReference type="NCBI Taxonomy" id="1549858"/>
    <lineage>
        <taxon>Bacteria</taxon>
        <taxon>Pseudomonadati</taxon>
        <taxon>Pseudomonadota</taxon>
        <taxon>Alphaproteobacteria</taxon>
        <taxon>Sphingomonadales</taxon>
        <taxon>Sphingomonadaceae</taxon>
        <taxon>Sphingomonas</taxon>
    </lineage>
</organism>
<keyword evidence="1" id="KW-1133">Transmembrane helix</keyword>
<dbReference type="EMBL" id="QFQI01000012">
    <property type="protein sequence ID" value="PZQ58923.1"/>
    <property type="molecule type" value="Genomic_DNA"/>
</dbReference>
<comment type="caution">
    <text evidence="3">The sequence shown here is derived from an EMBL/GenBank/DDBJ whole genome shotgun (WGS) entry which is preliminary data.</text>
</comment>
<proteinExistence type="predicted"/>
<reference evidence="3 4" key="1">
    <citation type="submission" date="2017-08" db="EMBL/GenBank/DDBJ databases">
        <title>Infants hospitalized years apart are colonized by the same room-sourced microbial strains.</title>
        <authorList>
            <person name="Brooks B."/>
            <person name="Olm M.R."/>
            <person name="Firek B.A."/>
            <person name="Baker R."/>
            <person name="Thomas B.C."/>
            <person name="Morowitz M.J."/>
            <person name="Banfield J.F."/>
        </authorList>
    </citation>
    <scope>NUCLEOTIDE SEQUENCE [LARGE SCALE GENOMIC DNA]</scope>
    <source>
        <strain evidence="3">S2_005_001_R1_22</strain>
    </source>
</reference>
<feature type="transmembrane region" description="Helical" evidence="1">
    <location>
        <begin position="186"/>
        <end position="204"/>
    </location>
</feature>
<name>A0A2W5QVN9_9SPHN</name>
<accession>A0A2W5QVN9</accession>
<dbReference type="Pfam" id="PF02517">
    <property type="entry name" value="Rce1-like"/>
    <property type="match status" value="1"/>
</dbReference>
<evidence type="ECO:0000313" key="3">
    <source>
        <dbReference type="EMBL" id="PZQ58923.1"/>
    </source>
</evidence>
<dbReference type="GO" id="GO:0008237">
    <property type="term" value="F:metallopeptidase activity"/>
    <property type="evidence" value="ECO:0007669"/>
    <property type="project" value="UniProtKB-KW"/>
</dbReference>
<evidence type="ECO:0000313" key="4">
    <source>
        <dbReference type="Proteomes" id="UP000249229"/>
    </source>
</evidence>
<keyword evidence="1" id="KW-0812">Transmembrane</keyword>
<evidence type="ECO:0000256" key="1">
    <source>
        <dbReference type="SAM" id="Phobius"/>
    </source>
</evidence>
<feature type="domain" description="CAAX prenyl protease 2/Lysostaphin resistance protein A-like" evidence="2">
    <location>
        <begin position="133"/>
        <end position="221"/>
    </location>
</feature>
<dbReference type="AlphaFoldDB" id="A0A2W5QVN9"/>
<dbReference type="GO" id="GO:0006508">
    <property type="term" value="P:proteolysis"/>
    <property type="evidence" value="ECO:0007669"/>
    <property type="project" value="UniProtKB-KW"/>
</dbReference>
<keyword evidence="1" id="KW-0472">Membrane</keyword>
<feature type="transmembrane region" description="Helical" evidence="1">
    <location>
        <begin position="92"/>
        <end position="110"/>
    </location>
</feature>
<dbReference type="InterPro" id="IPR003675">
    <property type="entry name" value="Rce1/LyrA-like_dom"/>
</dbReference>
<feature type="transmembrane region" description="Helical" evidence="1">
    <location>
        <begin position="153"/>
        <end position="179"/>
    </location>
</feature>
<dbReference type="GO" id="GO:0080120">
    <property type="term" value="P:CAAX-box protein maturation"/>
    <property type="evidence" value="ECO:0007669"/>
    <property type="project" value="UniProtKB-ARBA"/>
</dbReference>
<gene>
    <name evidence="3" type="ORF">DI544_13030</name>
</gene>
<evidence type="ECO:0000259" key="2">
    <source>
        <dbReference type="Pfam" id="PF02517"/>
    </source>
</evidence>
<feature type="transmembrane region" description="Helical" evidence="1">
    <location>
        <begin position="210"/>
        <end position="230"/>
    </location>
</feature>
<keyword evidence="3" id="KW-0645">Protease</keyword>
<keyword evidence="3" id="KW-0378">Hydrolase</keyword>
<sequence>MPAPAALAVALASLVLLLHGRRFGLWPRPPVVAEGAARHRHFARLALRSLVHFGLVAALLLAAGGQLSAVATFPATLLPARTLAFAAFGQPSWWLLVAGALAGAAIATIVERRGRRVGLGRVGAVTPARRAELGWGVLLALEAGLTEELFFRLLLPLLIAQVSGSALLGVGAATLLFGYAHHYQGIVGVAGTLVAGMLLALVYLLSGELWAAMLVHAAIDLNGLVLRPLLTRRVR</sequence>
<dbReference type="Proteomes" id="UP000249229">
    <property type="component" value="Unassembled WGS sequence"/>
</dbReference>
<keyword evidence="3" id="KW-0482">Metalloprotease</keyword>
<protein>
    <submittedName>
        <fullName evidence="3">CPBP family intramembrane metalloprotease</fullName>
    </submittedName>
</protein>